<dbReference type="InterPro" id="IPR018247">
    <property type="entry name" value="EF_Hand_1_Ca_BS"/>
</dbReference>
<evidence type="ECO:0000256" key="13">
    <source>
        <dbReference type="ARBA" id="ARBA00048679"/>
    </source>
</evidence>
<comment type="cofactor">
    <cofactor evidence="1">
        <name>Mg(2+)</name>
        <dbReference type="ChEBI" id="CHEBI:18420"/>
    </cofactor>
</comment>
<dbReference type="InterPro" id="IPR000719">
    <property type="entry name" value="Prot_kinase_dom"/>
</dbReference>
<evidence type="ECO:0000259" key="17">
    <source>
        <dbReference type="PROSITE" id="PS50222"/>
    </source>
</evidence>
<dbReference type="InterPro" id="IPR008271">
    <property type="entry name" value="Ser/Thr_kinase_AS"/>
</dbReference>
<accession>O18652</accession>
<dbReference type="EMBL" id="AF009562">
    <property type="protein sequence ID" value="AAC13356.1"/>
    <property type="molecule type" value="mRNA"/>
</dbReference>
<keyword evidence="9" id="KW-0106">Calcium</keyword>
<gene>
    <name evidence="18" type="primary">PCaPK-a</name>
</gene>
<evidence type="ECO:0000256" key="15">
    <source>
        <dbReference type="RuleBase" id="RU000304"/>
    </source>
</evidence>
<dbReference type="Pfam" id="PF13499">
    <property type="entry name" value="EF-hand_7"/>
    <property type="match status" value="2"/>
</dbReference>
<feature type="binding site" evidence="14">
    <location>
        <position position="39"/>
    </location>
    <ligand>
        <name>ATP</name>
        <dbReference type="ChEBI" id="CHEBI:30616"/>
    </ligand>
</feature>
<comment type="similarity">
    <text evidence="11">Belongs to the protein kinase superfamily. Ser/Thr protein kinase family. CDPK subfamily.</text>
</comment>
<sequence>MTINLVYDQRQCQGVLGVGAFSQVRKVTHRKTRAIRAMKVISKSRLSTTELQQNFINEINVYKQLDHPHILKLYEFYQDEKNFYIIIELCTGGELFDKIIEKGSFSEKEASYVMKQIMSAVLYAHNQNIVHRDLKPENVLLDITSQGNYNVKVVDWGTAKIFSPNQQINEKFGTLYYMAPEVLKRNYNEKCDIWSCGVILYILLSGMPPFGGKTDLEIQKSITYGKYTLDSDVWNSVSAHAKDLVSQMLQYDVQKRLSAKQVLEHPFLQLQHQEKVDKQIVQCRLKNLVNFRAEQKLQQATLMFIGTTMISKEEKNQLMQAFKEMDQNGDGILTKEEILETYKKYMDDETACQEVQKIMDLVDMDGSGTIDYTEFIIATMDRKKAVQKEKLKEAFQIFDKDGNGFISEQEIKDVLGPSITGIDEKYWMNMIKEIDKNGDGQISYEGILCNDDENHLMIYIDQFHLYKKRSSIALNISYICV</sequence>
<dbReference type="InterPro" id="IPR011009">
    <property type="entry name" value="Kinase-like_dom_sf"/>
</dbReference>
<dbReference type="CDD" id="cd05117">
    <property type="entry name" value="STKc_CAMK"/>
    <property type="match status" value="1"/>
</dbReference>
<dbReference type="Pfam" id="PF00069">
    <property type="entry name" value="Pkinase"/>
    <property type="match status" value="1"/>
</dbReference>
<protein>
    <recommendedName>
        <fullName evidence="2">non-specific serine/threonine protein kinase</fullName>
        <ecNumber evidence="2">2.7.11.1</ecNumber>
    </recommendedName>
</protein>
<name>O18652_PARTE</name>
<evidence type="ECO:0000256" key="7">
    <source>
        <dbReference type="ARBA" id="ARBA00022741"/>
    </source>
</evidence>
<dbReference type="InterPro" id="IPR002048">
    <property type="entry name" value="EF_hand_dom"/>
</dbReference>
<keyword evidence="5" id="KW-0479">Metal-binding</keyword>
<evidence type="ECO:0000256" key="5">
    <source>
        <dbReference type="ARBA" id="ARBA00022723"/>
    </source>
</evidence>
<evidence type="ECO:0000313" key="18">
    <source>
        <dbReference type="EMBL" id="AAC13356.1"/>
    </source>
</evidence>
<feature type="domain" description="EF-hand" evidence="17">
    <location>
        <begin position="386"/>
        <end position="421"/>
    </location>
</feature>
<evidence type="ECO:0000259" key="16">
    <source>
        <dbReference type="PROSITE" id="PS50011"/>
    </source>
</evidence>
<keyword evidence="8 18" id="KW-0418">Kinase</keyword>
<dbReference type="PROSITE" id="PS00018">
    <property type="entry name" value="EF_HAND_1"/>
    <property type="match status" value="3"/>
</dbReference>
<keyword evidence="4" id="KW-0808">Transferase</keyword>
<keyword evidence="7 14" id="KW-0547">Nucleotide-binding</keyword>
<dbReference type="InterPro" id="IPR011992">
    <property type="entry name" value="EF-hand-dom_pair"/>
</dbReference>
<dbReference type="FunFam" id="1.10.238.10:FF:000299">
    <property type="entry name" value="Uncharacterized protein"/>
    <property type="match status" value="1"/>
</dbReference>
<dbReference type="CDD" id="cd00051">
    <property type="entry name" value="EFh"/>
    <property type="match status" value="1"/>
</dbReference>
<evidence type="ECO:0000256" key="8">
    <source>
        <dbReference type="ARBA" id="ARBA00022777"/>
    </source>
</evidence>
<dbReference type="PROSITE" id="PS50011">
    <property type="entry name" value="PROTEIN_KINASE_DOM"/>
    <property type="match status" value="1"/>
</dbReference>
<dbReference type="FunFam" id="1.10.510.10:FF:000568">
    <property type="entry name" value="Calmodulin-domain protein kinase 1"/>
    <property type="match status" value="1"/>
</dbReference>
<evidence type="ECO:0000256" key="1">
    <source>
        <dbReference type="ARBA" id="ARBA00001946"/>
    </source>
</evidence>
<proteinExistence type="evidence at transcript level"/>
<feature type="domain" description="EF-hand" evidence="17">
    <location>
        <begin position="350"/>
        <end position="385"/>
    </location>
</feature>
<dbReference type="FunFam" id="1.10.238.10:FF:000585">
    <property type="entry name" value="Calcium-dependent protein kinase-a"/>
    <property type="match status" value="1"/>
</dbReference>
<dbReference type="Gene3D" id="1.10.510.10">
    <property type="entry name" value="Transferase(Phosphotransferase) domain 1"/>
    <property type="match status" value="1"/>
</dbReference>
<dbReference type="InterPro" id="IPR017441">
    <property type="entry name" value="Protein_kinase_ATP_BS"/>
</dbReference>
<evidence type="ECO:0000256" key="9">
    <source>
        <dbReference type="ARBA" id="ARBA00022837"/>
    </source>
</evidence>
<dbReference type="Gene3D" id="3.30.200.20">
    <property type="entry name" value="Phosphorylase Kinase, domain 1"/>
    <property type="match status" value="1"/>
</dbReference>
<dbReference type="SMART" id="SM00054">
    <property type="entry name" value="EFh"/>
    <property type="match status" value="4"/>
</dbReference>
<evidence type="ECO:0000256" key="6">
    <source>
        <dbReference type="ARBA" id="ARBA00022737"/>
    </source>
</evidence>
<dbReference type="AlphaFoldDB" id="O18652"/>
<dbReference type="Gene3D" id="1.10.238.10">
    <property type="entry name" value="EF-hand"/>
    <property type="match status" value="2"/>
</dbReference>
<comment type="catalytic activity">
    <reaction evidence="12">
        <text>L-threonyl-[protein] + ATP = O-phospho-L-threonyl-[protein] + ADP + H(+)</text>
        <dbReference type="Rhea" id="RHEA:46608"/>
        <dbReference type="Rhea" id="RHEA-COMP:11060"/>
        <dbReference type="Rhea" id="RHEA-COMP:11605"/>
        <dbReference type="ChEBI" id="CHEBI:15378"/>
        <dbReference type="ChEBI" id="CHEBI:30013"/>
        <dbReference type="ChEBI" id="CHEBI:30616"/>
        <dbReference type="ChEBI" id="CHEBI:61977"/>
        <dbReference type="ChEBI" id="CHEBI:456216"/>
        <dbReference type="EC" id="2.7.11.1"/>
    </reaction>
</comment>
<organism evidence="18">
    <name type="scientific">Paramecium tetraurelia</name>
    <dbReference type="NCBI Taxonomy" id="5888"/>
    <lineage>
        <taxon>Eukaryota</taxon>
        <taxon>Sar</taxon>
        <taxon>Alveolata</taxon>
        <taxon>Ciliophora</taxon>
        <taxon>Intramacronucleata</taxon>
        <taxon>Oligohymenophorea</taxon>
        <taxon>Peniculida</taxon>
        <taxon>Parameciidae</taxon>
        <taxon>Paramecium</taxon>
    </lineage>
</organism>
<dbReference type="PROSITE" id="PS00107">
    <property type="entry name" value="PROTEIN_KINASE_ATP"/>
    <property type="match status" value="1"/>
</dbReference>
<reference evidence="18" key="1">
    <citation type="journal article" date="1998" name="Eur. J. Biochem.">
        <title>Ca2+-dependent protein kinases of Paramecium--cloning provides evidence of a multigene family.</title>
        <authorList>
            <person name="Kim K."/>
            <person name="Messinger L.A."/>
            <person name="Nelson D.L."/>
        </authorList>
    </citation>
    <scope>NUCLEOTIDE SEQUENCE</scope>
    <source>
        <strain evidence="18">51S</strain>
    </source>
</reference>
<evidence type="ECO:0000256" key="2">
    <source>
        <dbReference type="ARBA" id="ARBA00012513"/>
    </source>
</evidence>
<dbReference type="GO" id="GO:0004674">
    <property type="term" value="F:protein serine/threonine kinase activity"/>
    <property type="evidence" value="ECO:0007669"/>
    <property type="project" value="UniProtKB-KW"/>
</dbReference>
<feature type="domain" description="EF-hand" evidence="17">
    <location>
        <begin position="422"/>
        <end position="445"/>
    </location>
</feature>
<dbReference type="PROSITE" id="PS50222">
    <property type="entry name" value="EF_HAND_2"/>
    <property type="match status" value="4"/>
</dbReference>
<dbReference type="GO" id="GO:0005524">
    <property type="term" value="F:ATP binding"/>
    <property type="evidence" value="ECO:0007669"/>
    <property type="project" value="UniProtKB-UniRule"/>
</dbReference>
<dbReference type="PROSITE" id="PS00108">
    <property type="entry name" value="PROTEIN_KINASE_ST"/>
    <property type="match status" value="1"/>
</dbReference>
<dbReference type="SUPFAM" id="SSF47473">
    <property type="entry name" value="EF-hand"/>
    <property type="match status" value="1"/>
</dbReference>
<keyword evidence="6" id="KW-0677">Repeat</keyword>
<dbReference type="InterPro" id="IPR050205">
    <property type="entry name" value="CDPK_Ser/Thr_kinases"/>
</dbReference>
<evidence type="ECO:0000256" key="4">
    <source>
        <dbReference type="ARBA" id="ARBA00022679"/>
    </source>
</evidence>
<feature type="domain" description="Protein kinase" evidence="16">
    <location>
        <begin position="10"/>
        <end position="268"/>
    </location>
</feature>
<dbReference type="SMART" id="SM00220">
    <property type="entry name" value="S_TKc"/>
    <property type="match status" value="1"/>
</dbReference>
<evidence type="ECO:0000256" key="14">
    <source>
        <dbReference type="PROSITE-ProRule" id="PRU10141"/>
    </source>
</evidence>
<dbReference type="SUPFAM" id="SSF56112">
    <property type="entry name" value="Protein kinase-like (PK-like)"/>
    <property type="match status" value="1"/>
</dbReference>
<keyword evidence="10 14" id="KW-0067">ATP-binding</keyword>
<dbReference type="FunFam" id="3.30.200.20:FF:000315">
    <property type="entry name" value="Calcium-dependent protein kinase 3"/>
    <property type="match status" value="1"/>
</dbReference>
<dbReference type="EMBL" id="AF009560">
    <property type="protein sequence ID" value="AAC13354.1"/>
    <property type="molecule type" value="Genomic_DNA"/>
</dbReference>
<comment type="catalytic activity">
    <reaction evidence="13">
        <text>L-seryl-[protein] + ATP = O-phospho-L-seryl-[protein] + ADP + H(+)</text>
        <dbReference type="Rhea" id="RHEA:17989"/>
        <dbReference type="Rhea" id="RHEA-COMP:9863"/>
        <dbReference type="Rhea" id="RHEA-COMP:11604"/>
        <dbReference type="ChEBI" id="CHEBI:15378"/>
        <dbReference type="ChEBI" id="CHEBI:29999"/>
        <dbReference type="ChEBI" id="CHEBI:30616"/>
        <dbReference type="ChEBI" id="CHEBI:83421"/>
        <dbReference type="ChEBI" id="CHEBI:456216"/>
        <dbReference type="EC" id="2.7.11.1"/>
    </reaction>
</comment>
<feature type="domain" description="EF-hand" evidence="17">
    <location>
        <begin position="313"/>
        <end position="348"/>
    </location>
</feature>
<evidence type="ECO:0000256" key="10">
    <source>
        <dbReference type="ARBA" id="ARBA00022840"/>
    </source>
</evidence>
<dbReference type="EC" id="2.7.11.1" evidence="2"/>
<evidence type="ECO:0000256" key="11">
    <source>
        <dbReference type="ARBA" id="ARBA00024334"/>
    </source>
</evidence>
<dbReference type="GO" id="GO:0005509">
    <property type="term" value="F:calcium ion binding"/>
    <property type="evidence" value="ECO:0007669"/>
    <property type="project" value="InterPro"/>
</dbReference>
<keyword evidence="3 15" id="KW-0723">Serine/threonine-protein kinase</keyword>
<evidence type="ECO:0000256" key="3">
    <source>
        <dbReference type="ARBA" id="ARBA00022527"/>
    </source>
</evidence>
<evidence type="ECO:0000256" key="12">
    <source>
        <dbReference type="ARBA" id="ARBA00047899"/>
    </source>
</evidence>
<dbReference type="PANTHER" id="PTHR24349">
    <property type="entry name" value="SERINE/THREONINE-PROTEIN KINASE"/>
    <property type="match status" value="1"/>
</dbReference>